<dbReference type="EnsemblPlants" id="PNT75335">
    <property type="protein sequence ID" value="PNT75335"/>
    <property type="gene ID" value="BRADI_1g30355v3"/>
</dbReference>
<name>A0A2K2DM25_BRADI</name>
<organism evidence="2">
    <name type="scientific">Brachypodium distachyon</name>
    <name type="common">Purple false brome</name>
    <name type="synonym">Trachynia distachya</name>
    <dbReference type="NCBI Taxonomy" id="15368"/>
    <lineage>
        <taxon>Eukaryota</taxon>
        <taxon>Viridiplantae</taxon>
        <taxon>Streptophyta</taxon>
        <taxon>Embryophyta</taxon>
        <taxon>Tracheophyta</taxon>
        <taxon>Spermatophyta</taxon>
        <taxon>Magnoliopsida</taxon>
        <taxon>Liliopsida</taxon>
        <taxon>Poales</taxon>
        <taxon>Poaceae</taxon>
        <taxon>BOP clade</taxon>
        <taxon>Pooideae</taxon>
        <taxon>Stipodae</taxon>
        <taxon>Brachypodieae</taxon>
        <taxon>Brachypodium</taxon>
    </lineage>
</organism>
<evidence type="ECO:0000313" key="2">
    <source>
        <dbReference type="EMBL" id="PNT75335.1"/>
    </source>
</evidence>
<sequence>MPPPIHTAENQQQPADGVAIKVDGDDHTAPLLEPKLGPDGDKEEDEDRKAAPFDEEEWDAFWIGTNWLMYARLLVQFSGDEAAGDGLVCCGVLLTAIFVGCHWAGGTWRRRFLSFSRPQLFITLAVCLCMLPRSAGPSSSV</sequence>
<keyword evidence="4" id="KW-1185">Reference proteome</keyword>
<protein>
    <submittedName>
        <fullName evidence="2 3">Uncharacterized protein</fullName>
    </submittedName>
</protein>
<dbReference type="Gramene" id="PNT75335">
    <property type="protein sequence ID" value="PNT75335"/>
    <property type="gene ID" value="BRADI_1g30355v3"/>
</dbReference>
<gene>
    <name evidence="3" type="primary">LOC112270171</name>
    <name evidence="2" type="ORF">BRADI_1g30355v3</name>
</gene>
<reference evidence="2 3" key="1">
    <citation type="journal article" date="2010" name="Nature">
        <title>Genome sequencing and analysis of the model grass Brachypodium distachyon.</title>
        <authorList>
            <consortium name="International Brachypodium Initiative"/>
        </authorList>
    </citation>
    <scope>NUCLEOTIDE SEQUENCE [LARGE SCALE GENOMIC DNA]</scope>
    <source>
        <strain evidence="2 3">Bd21</strain>
    </source>
</reference>
<proteinExistence type="predicted"/>
<dbReference type="RefSeq" id="XP_024313757.1">
    <property type="nucleotide sequence ID" value="XM_024457989.1"/>
</dbReference>
<dbReference type="AlphaFoldDB" id="A0A2K2DM25"/>
<evidence type="ECO:0000313" key="4">
    <source>
        <dbReference type="Proteomes" id="UP000008810"/>
    </source>
</evidence>
<dbReference type="GeneID" id="112270171"/>
<reference evidence="2" key="2">
    <citation type="submission" date="2017-06" db="EMBL/GenBank/DDBJ databases">
        <title>WGS assembly of Brachypodium distachyon.</title>
        <authorList>
            <consortium name="The International Brachypodium Initiative"/>
            <person name="Lucas S."/>
            <person name="Harmon-Smith M."/>
            <person name="Lail K."/>
            <person name="Tice H."/>
            <person name="Grimwood J."/>
            <person name="Bruce D."/>
            <person name="Barry K."/>
            <person name="Shu S."/>
            <person name="Lindquist E."/>
            <person name="Wang M."/>
            <person name="Pitluck S."/>
            <person name="Vogel J.P."/>
            <person name="Garvin D.F."/>
            <person name="Mockler T.C."/>
            <person name="Schmutz J."/>
            <person name="Rokhsar D."/>
            <person name="Bevan M.W."/>
        </authorList>
    </citation>
    <scope>NUCLEOTIDE SEQUENCE</scope>
    <source>
        <strain evidence="2">Bd21</strain>
    </source>
</reference>
<dbReference type="EMBL" id="CM000880">
    <property type="protein sequence ID" value="PNT75335.1"/>
    <property type="molecule type" value="Genomic_DNA"/>
</dbReference>
<accession>A0A2K2DM25</accession>
<dbReference type="Proteomes" id="UP000008810">
    <property type="component" value="Chromosome 1"/>
</dbReference>
<dbReference type="KEGG" id="bdi:112270171"/>
<evidence type="ECO:0000313" key="3">
    <source>
        <dbReference type="EnsemblPlants" id="PNT75335"/>
    </source>
</evidence>
<reference evidence="3" key="3">
    <citation type="submission" date="2018-08" db="UniProtKB">
        <authorList>
            <consortium name="EnsemblPlants"/>
        </authorList>
    </citation>
    <scope>IDENTIFICATION</scope>
    <source>
        <strain evidence="3">cv. Bd21</strain>
    </source>
</reference>
<feature type="region of interest" description="Disordered" evidence="1">
    <location>
        <begin position="1"/>
        <end position="51"/>
    </location>
</feature>
<evidence type="ECO:0000256" key="1">
    <source>
        <dbReference type="SAM" id="MobiDB-lite"/>
    </source>
</evidence>